<evidence type="ECO:0000259" key="13">
    <source>
        <dbReference type="PROSITE" id="PS51236"/>
    </source>
</evidence>
<dbReference type="Pfam" id="PF00754">
    <property type="entry name" value="F5_F8_type_C"/>
    <property type="match status" value="1"/>
</dbReference>
<dbReference type="Pfam" id="PF07699">
    <property type="entry name" value="Ephrin_rec_like"/>
    <property type="match status" value="1"/>
</dbReference>
<proteinExistence type="inferred from homology"/>
<dbReference type="SMART" id="SM00179">
    <property type="entry name" value="EGF_CA"/>
    <property type="match status" value="5"/>
</dbReference>
<dbReference type="InterPro" id="IPR001881">
    <property type="entry name" value="EGF-like_Ca-bd_dom"/>
</dbReference>
<keyword evidence="6" id="KW-0130">Cell adhesion</keyword>
<evidence type="ECO:0000256" key="4">
    <source>
        <dbReference type="ARBA" id="ARBA00022737"/>
    </source>
</evidence>
<keyword evidence="15" id="KW-1185">Reference proteome</keyword>
<evidence type="ECO:0000256" key="6">
    <source>
        <dbReference type="ARBA" id="ARBA00022889"/>
    </source>
</evidence>
<dbReference type="PROSITE" id="PS51234">
    <property type="entry name" value="TSP3"/>
    <property type="match status" value="1"/>
</dbReference>
<dbReference type="SUPFAM" id="SSF57184">
    <property type="entry name" value="Growth factor receptor domain"/>
    <property type="match status" value="2"/>
</dbReference>
<dbReference type="PROSITE" id="PS50026">
    <property type="entry name" value="EGF_3"/>
    <property type="match status" value="1"/>
</dbReference>
<evidence type="ECO:0000256" key="10">
    <source>
        <dbReference type="PROSITE-ProRule" id="PRU00634"/>
    </source>
</evidence>
<dbReference type="InterPro" id="IPR049883">
    <property type="entry name" value="NOTCH1_EGF-like"/>
</dbReference>
<evidence type="ECO:0000313" key="15">
    <source>
        <dbReference type="Proteomes" id="UP000078046"/>
    </source>
</evidence>
<dbReference type="SUPFAM" id="SSF49785">
    <property type="entry name" value="Galactose-binding domain-like"/>
    <property type="match status" value="1"/>
</dbReference>
<dbReference type="Pfam" id="PF13855">
    <property type="entry name" value="LRR_8"/>
    <property type="match status" value="1"/>
</dbReference>
<dbReference type="Pfam" id="PF02412">
    <property type="entry name" value="TSP_3"/>
    <property type="match status" value="4"/>
</dbReference>
<evidence type="ECO:0000313" key="14">
    <source>
        <dbReference type="EMBL" id="OAF67213.1"/>
    </source>
</evidence>
<dbReference type="Gene3D" id="4.10.1080.10">
    <property type="entry name" value="TSP type-3 repeat"/>
    <property type="match status" value="2"/>
</dbReference>
<protein>
    <submittedName>
        <fullName evidence="14">Thrombospondin-4</fullName>
    </submittedName>
</protein>
<dbReference type="InterPro" id="IPR011641">
    <property type="entry name" value="Tyr-kin_ephrin_A/B_rcpt-like"/>
</dbReference>
<dbReference type="SMART" id="SM00181">
    <property type="entry name" value="EGF"/>
    <property type="match status" value="4"/>
</dbReference>
<dbReference type="InterPro" id="IPR008859">
    <property type="entry name" value="Thrombospondin_C"/>
</dbReference>
<evidence type="ECO:0000256" key="3">
    <source>
        <dbReference type="ARBA" id="ARBA00022729"/>
    </source>
</evidence>
<comment type="caution">
    <text evidence="9">Lacks conserved residue(s) required for the propagation of feature annotation.</text>
</comment>
<gene>
    <name evidence="14" type="ORF">A3Q56_05039</name>
</gene>
<dbReference type="Gene3D" id="2.60.120.200">
    <property type="match status" value="2"/>
</dbReference>
<dbReference type="SUPFAM" id="SSF103647">
    <property type="entry name" value="TSP type-3 repeat"/>
    <property type="match status" value="2"/>
</dbReference>
<dbReference type="Gene3D" id="3.80.10.10">
    <property type="entry name" value="Ribonuclease Inhibitor"/>
    <property type="match status" value="2"/>
</dbReference>
<dbReference type="Gene3D" id="2.10.50.10">
    <property type="entry name" value="Tumor Necrosis Factor Receptor, subunit A, domain 2"/>
    <property type="match status" value="1"/>
</dbReference>
<dbReference type="Gene3D" id="2.10.25.10">
    <property type="entry name" value="Laminin"/>
    <property type="match status" value="4"/>
</dbReference>
<reference evidence="14 15" key="1">
    <citation type="submission" date="2016-04" db="EMBL/GenBank/DDBJ databases">
        <title>The genome of Intoshia linei affirms orthonectids as highly simplified spiralians.</title>
        <authorList>
            <person name="Mikhailov K.V."/>
            <person name="Slusarev G.S."/>
            <person name="Nikitin M.A."/>
            <person name="Logacheva M.D."/>
            <person name="Penin A."/>
            <person name="Aleoshin V."/>
            <person name="Panchin Y.V."/>
        </authorList>
    </citation>
    <scope>NUCLEOTIDE SEQUENCE [LARGE SCALE GENOMIC DNA]</scope>
    <source>
        <strain evidence="14">Intl2013</strain>
        <tissue evidence="14">Whole animal</tissue>
    </source>
</reference>
<evidence type="ECO:0000256" key="5">
    <source>
        <dbReference type="ARBA" id="ARBA00022837"/>
    </source>
</evidence>
<evidence type="ECO:0000256" key="8">
    <source>
        <dbReference type="ARBA" id="ARBA00023180"/>
    </source>
</evidence>
<sequence length="2081" mass="230252">MIVSEKLYMQSNKISTIKESVFINANINDADLSNNLISNIASDGFTGSTFTILRLNNNEFEAIPGNALINSAINTELFLSYCKIVMVTDNAFCKKGASCNNKKIHLNNNLITFISKNAFSGLNLMTDLKLNNNKLVNIYGASFNTLPKLKKLFLSNNLIVFFPAVYTSTIIGEIDLTNCPVESLEIAIISGTLTKLKTTTKGEWVHSKSEQLCIRIITSILHCDCHLYKMLKGKFNPQCQVNSFSSKVVDQLNKIKKVNFFCSSPSVTTSGTGTSIQFTLSKLTEYSPDVNIVSYAMLNTWMYYILCTSPGESNIEKLVELDTVSNVFTTTINLNLGRTYYCRNRVVMTDGDSELSYPTIVTTSRTAWTNPTKDVAIVGKLHIFNPNVFEFSENIVKYDMYKTNLQHTVSEFGSYVSSDGITTKKWFETQTNTQYTADGDISYQAYNLNLIKKSTNVYEFTLKLITGIVYNNEGTITLGGGNEMWIYINNILIYEKITNSPDTAQRCVQIDLSTSDVTIIQGLLDNNVCTLNQGAGSPVTINLSTKVESGSIDRLTALQLSIIFGCKSQIYMKTDKIKFSNLFDTDYKPLYVSMAENIEYKTEFLTFKYPTTIINDGQSGVLSILEGYNIIHRFCGSRDPCGTWDTTPLSICKDVINIVLDTKNIVTLQVETKVIPTPTVEKTVTINGYSTKVVDCDNLPTPPTVTLPARITTLNVDTANTYALSLYTKPNYEIDQFLILKFKLIRNSDGKIGGCVLQISVTNNNDNCPIIQNIADVLLSPSLNVASVATLVATDADKDTFNVLKYYHLSYVIDPTISSRYNAEMNIIEQVFPFTSSITTKFIVVDSGIPPRASTKSFKFIISNTCVVNNLLELTPLAPEINENSGKIFFKIPGSYIKNFACDRNLGLEKGYILDSQLSASSSNTDSPPPRVRLNEVKDTFSGLSAGWSPITAQSSGSWFLVTFSVNYQITKIMVQGRSDLTDSWIKTFSLSYGTDISNLIKIKNGLVDKIFTANIDKDSVVTISLGTPIITKYVKIWPLTWKNTIGLRLELIGCTSTEVDYYKISCIRCETGFACPGDGTRIQCTGNEYTFGHSTSCLTCLLGWSCANGIAKKCGKGQISECVGTGCSNVCKNCLDGYACNGGISTKCSPGTYSSTTRDECIPCKAGTFQSLEGKKLCNACDNGHFSITGSIKCSSCPSGQYASANKDSCLLCNTPCSCNSDPCFNKNVICVNIGTSSHVCVACPDGYSISGSTCIDIDECTVNSPCKQANLCINRIPGYQCLTCPKGYSGTFEDGSTFTQRRVFVYSNTVLDTLNSLQTCVDVNECTANSHNCKANIICLNSEGSYTCSSCKKGYIGDNIHGCIKYGRVLCEQHQIDSCDTNAECIPFDVSLFTCQCKVGYTGDGYKCGLDTDLDGIPDENINCYTSACNKDNCKLVPNYDQKDDDSDGIGNVCDNCLSVSNFEQIDTDGDGKGDLCDTDDDDDTILDTADNCPLIKNVDQKDTDVDTIGDACDNCVNTKNADQLDTNFNNVGDACDVLDGSKDKDFDGILDDSDNCPSVANSDQVNLDSDGFGDLCDDDIDNDGIINVFDTCPYYSNAGNQKDLNIDGYGDECESDFDKDGLLNNLDAYPLNKLLSVSSFEKYTYASFEENMNMYKAYDWISRGKGRSIVYIGAPNRNIIGAQIYSQMWNEILYTGTLYTPSGETTFGSIGFVFSYHSNRRYYLVEWKEKYSHYDDNTPKGGMKGIHIKLVNSNSAPSQSYKWALWESSNSVNSAIVGISILWTKAVGWEKGVAYKWSLEHRPSEGIIKLKIYKNDKSLIISSGIVYDFTLRGGKIGLYTFQQKNVHWTNLDCKSLLPMNKAVRLYGRYVDVIKMPNIDCLHMKSSLTVILWVKVPSVSKSVGTSPPFFCTGDKYLCIYLNVNKVKIDYGGTQVFLKDSNQIVVDVWTKVAFVIDVIGLTAKLYVNDILVDSSSYITPADWTKSTNSTVYVGGNLHSYMDCYYDSIYIFQKDLALENIKLIHTIYDIFKQKKFLTYHASYNNDKILNLVIENQKCTDISTTNGGIYDKLHYFYSANQF</sequence>
<dbReference type="Pfam" id="PF13385">
    <property type="entry name" value="Laminin_G_3"/>
    <property type="match status" value="1"/>
</dbReference>
<keyword evidence="5 10" id="KW-0106">Calcium</keyword>
<dbReference type="Pfam" id="PF05735">
    <property type="entry name" value="TSP_C"/>
    <property type="match status" value="1"/>
</dbReference>
<keyword evidence="7" id="KW-1015">Disulfide bond</keyword>
<evidence type="ECO:0000256" key="2">
    <source>
        <dbReference type="ARBA" id="ARBA00022536"/>
    </source>
</evidence>
<dbReference type="FunFam" id="4.10.1080.10:FF:000001">
    <property type="entry name" value="Thrombospondin 3"/>
    <property type="match status" value="1"/>
</dbReference>
<dbReference type="SMART" id="SM01411">
    <property type="entry name" value="Ephrin_rec_like"/>
    <property type="match status" value="1"/>
</dbReference>
<dbReference type="PROSITE" id="PS01286">
    <property type="entry name" value="FA58C_2"/>
    <property type="match status" value="1"/>
</dbReference>
<dbReference type="FunFam" id="2.10.25.10:FF:000038">
    <property type="entry name" value="Fibrillin 2"/>
    <property type="match status" value="1"/>
</dbReference>
<dbReference type="PANTHER" id="PTHR10199:SF100">
    <property type="entry name" value="THROMBOSPONDIN, ISOFORM A"/>
    <property type="match status" value="1"/>
</dbReference>
<dbReference type="PROSITE" id="PS51236">
    <property type="entry name" value="TSP_CTER"/>
    <property type="match status" value="1"/>
</dbReference>
<dbReference type="PROSITE" id="PS01186">
    <property type="entry name" value="EGF_2"/>
    <property type="match status" value="1"/>
</dbReference>
<keyword evidence="8" id="KW-0325">Glycoprotein</keyword>
<dbReference type="OrthoDB" id="14563at2759"/>
<evidence type="ECO:0000256" key="7">
    <source>
        <dbReference type="ARBA" id="ARBA00023157"/>
    </source>
</evidence>
<dbReference type="PROSITE" id="PS50022">
    <property type="entry name" value="FA58C_3"/>
    <property type="match status" value="1"/>
</dbReference>
<evidence type="ECO:0000256" key="9">
    <source>
        <dbReference type="PROSITE-ProRule" id="PRU00076"/>
    </source>
</evidence>
<dbReference type="SUPFAM" id="SSF52058">
    <property type="entry name" value="L domain-like"/>
    <property type="match status" value="1"/>
</dbReference>
<dbReference type="InterPro" id="IPR003367">
    <property type="entry name" value="Thrombospondin_3-like_rpt"/>
</dbReference>
<evidence type="ECO:0000259" key="12">
    <source>
        <dbReference type="PROSITE" id="PS50026"/>
    </source>
</evidence>
<dbReference type="InterPro" id="IPR013320">
    <property type="entry name" value="ConA-like_dom_sf"/>
</dbReference>
<dbReference type="CDD" id="cd00057">
    <property type="entry name" value="FA58C"/>
    <property type="match status" value="1"/>
</dbReference>
<keyword evidence="2 9" id="KW-0245">EGF-like domain</keyword>
<dbReference type="GO" id="GO:0007155">
    <property type="term" value="P:cell adhesion"/>
    <property type="evidence" value="ECO:0007669"/>
    <property type="project" value="UniProtKB-KW"/>
</dbReference>
<feature type="domain" description="EGF-like" evidence="12">
    <location>
        <begin position="1258"/>
        <end position="1295"/>
    </location>
</feature>
<feature type="repeat" description="TSP type-3" evidence="10">
    <location>
        <begin position="1468"/>
        <end position="1503"/>
    </location>
</feature>
<feature type="domain" description="F5/8 type C" evidence="11">
    <location>
        <begin position="901"/>
        <end position="1055"/>
    </location>
</feature>
<dbReference type="InterPro" id="IPR000742">
    <property type="entry name" value="EGF"/>
</dbReference>
<dbReference type="PROSITE" id="PS01187">
    <property type="entry name" value="EGF_CA"/>
    <property type="match status" value="2"/>
</dbReference>
<dbReference type="InterPro" id="IPR032675">
    <property type="entry name" value="LRR_dom_sf"/>
</dbReference>
<dbReference type="SUPFAM" id="SSF49899">
    <property type="entry name" value="Concanavalin A-like lectins/glucanases"/>
    <property type="match status" value="2"/>
</dbReference>
<dbReference type="PANTHER" id="PTHR10199">
    <property type="entry name" value="THROMBOSPONDIN"/>
    <property type="match status" value="1"/>
</dbReference>
<name>A0A177B0Q5_9BILA</name>
<keyword evidence="3" id="KW-0732">Signal</keyword>
<accession>A0A177B0Q5</accession>
<organism evidence="14 15">
    <name type="scientific">Intoshia linei</name>
    <dbReference type="NCBI Taxonomy" id="1819745"/>
    <lineage>
        <taxon>Eukaryota</taxon>
        <taxon>Metazoa</taxon>
        <taxon>Spiralia</taxon>
        <taxon>Lophotrochozoa</taxon>
        <taxon>Mesozoa</taxon>
        <taxon>Orthonectida</taxon>
        <taxon>Rhopaluridae</taxon>
        <taxon>Intoshia</taxon>
    </lineage>
</organism>
<evidence type="ECO:0000256" key="1">
    <source>
        <dbReference type="ARBA" id="ARBA00009456"/>
    </source>
</evidence>
<keyword evidence="4" id="KW-0677">Repeat</keyword>
<dbReference type="InterPro" id="IPR001611">
    <property type="entry name" value="Leu-rich_rpt"/>
</dbReference>
<dbReference type="GO" id="GO:0005509">
    <property type="term" value="F:calcium ion binding"/>
    <property type="evidence" value="ECO:0007669"/>
    <property type="project" value="UniProtKB-UniRule"/>
</dbReference>
<dbReference type="Pfam" id="PF12947">
    <property type="entry name" value="EGF_3"/>
    <property type="match status" value="1"/>
</dbReference>
<dbReference type="InterPro" id="IPR024731">
    <property type="entry name" value="NELL2-like_EGF"/>
</dbReference>
<dbReference type="InterPro" id="IPR008979">
    <property type="entry name" value="Galactose-bd-like_sf"/>
</dbReference>
<dbReference type="Proteomes" id="UP000078046">
    <property type="component" value="Unassembled WGS sequence"/>
</dbReference>
<dbReference type="InterPro" id="IPR000421">
    <property type="entry name" value="FA58C"/>
</dbReference>
<dbReference type="CDD" id="cd00054">
    <property type="entry name" value="EGF_CA"/>
    <property type="match status" value="2"/>
</dbReference>
<dbReference type="GO" id="GO:0005576">
    <property type="term" value="C:extracellular region"/>
    <property type="evidence" value="ECO:0007669"/>
    <property type="project" value="InterPro"/>
</dbReference>
<dbReference type="Gene3D" id="2.60.120.260">
    <property type="entry name" value="Galactose-binding domain-like"/>
    <property type="match status" value="1"/>
</dbReference>
<dbReference type="InterPro" id="IPR018097">
    <property type="entry name" value="EGF_Ca-bd_CS"/>
</dbReference>
<dbReference type="SMART" id="SM00231">
    <property type="entry name" value="FA58C"/>
    <property type="match status" value="1"/>
</dbReference>
<evidence type="ECO:0000259" key="11">
    <source>
        <dbReference type="PROSITE" id="PS50022"/>
    </source>
</evidence>
<dbReference type="Pfam" id="PF07645">
    <property type="entry name" value="EGF_CA"/>
    <property type="match status" value="2"/>
</dbReference>
<dbReference type="InterPro" id="IPR009030">
    <property type="entry name" value="Growth_fac_rcpt_cys_sf"/>
</dbReference>
<comment type="caution">
    <text evidence="14">The sequence shown here is derived from an EMBL/GenBank/DDBJ whole genome shotgun (WGS) entry which is preliminary data.</text>
</comment>
<dbReference type="EMBL" id="LWCA01000720">
    <property type="protein sequence ID" value="OAF67213.1"/>
    <property type="molecule type" value="Genomic_DNA"/>
</dbReference>
<comment type="similarity">
    <text evidence="1">Belongs to the thrombospondin family.</text>
</comment>
<dbReference type="InterPro" id="IPR028974">
    <property type="entry name" value="TSP_type-3_rpt"/>
</dbReference>
<dbReference type="InterPro" id="IPR017897">
    <property type="entry name" value="Thrombospondin_3_rpt"/>
</dbReference>
<feature type="domain" description="TSP C-terminal" evidence="13">
    <location>
        <begin position="1644"/>
        <end position="1861"/>
    </location>
</feature>